<evidence type="ECO:0000256" key="3">
    <source>
        <dbReference type="ARBA" id="ARBA00022448"/>
    </source>
</evidence>
<keyword evidence="4" id="KW-1003">Cell membrane</keyword>
<dbReference type="PANTHER" id="PTHR32196:SF21">
    <property type="entry name" value="ABC TRANSPORTER PERMEASE PROTEIN YPHD-RELATED"/>
    <property type="match status" value="1"/>
</dbReference>
<keyword evidence="3" id="KW-0813">Transport</keyword>
<feature type="transmembrane region" description="Helical" evidence="9">
    <location>
        <begin position="45"/>
        <end position="63"/>
    </location>
</feature>
<feature type="transmembrane region" description="Helical" evidence="9">
    <location>
        <begin position="121"/>
        <end position="140"/>
    </location>
</feature>
<dbReference type="AlphaFoldDB" id="A0A0C1MEK5"/>
<comment type="caution">
    <text evidence="10">The sequence shown here is derived from an EMBL/GenBank/DDBJ whole genome shotgun (WGS) entry which is preliminary data.</text>
</comment>
<reference evidence="10 11" key="1">
    <citation type="submission" date="2014-12" db="EMBL/GenBank/DDBJ databases">
        <title>Draft Genome Sequence of Pseudoalteromonas luteoviolacea HI1.</title>
        <authorList>
            <person name="Asahina A.Y."/>
            <person name="Hadfield M.G."/>
        </authorList>
    </citation>
    <scope>NUCLEOTIDE SEQUENCE [LARGE SCALE GENOMIC DNA]</scope>
    <source>
        <strain evidence="10 11">HI1</strain>
    </source>
</reference>
<feature type="transmembrane region" description="Helical" evidence="9">
    <location>
        <begin position="213"/>
        <end position="232"/>
    </location>
</feature>
<evidence type="ECO:0000256" key="5">
    <source>
        <dbReference type="ARBA" id="ARBA00022519"/>
    </source>
</evidence>
<dbReference type="Proteomes" id="UP000031327">
    <property type="component" value="Unassembled WGS sequence"/>
</dbReference>
<feature type="transmembrane region" description="Helical" evidence="9">
    <location>
        <begin position="244"/>
        <end position="261"/>
    </location>
</feature>
<evidence type="ECO:0000256" key="4">
    <source>
        <dbReference type="ARBA" id="ARBA00022475"/>
    </source>
</evidence>
<dbReference type="InterPro" id="IPR001851">
    <property type="entry name" value="ABC_transp_permease"/>
</dbReference>
<keyword evidence="7 9" id="KW-1133">Transmembrane helix</keyword>
<evidence type="ECO:0000313" key="10">
    <source>
        <dbReference type="EMBL" id="KID55209.1"/>
    </source>
</evidence>
<dbReference type="GO" id="GO:0005886">
    <property type="term" value="C:plasma membrane"/>
    <property type="evidence" value="ECO:0007669"/>
    <property type="project" value="UniProtKB-SubCell"/>
</dbReference>
<comment type="subcellular location">
    <subcellularLocation>
        <location evidence="1">Cell inner membrane</location>
        <topology evidence="1">Multi-pass membrane protein</topology>
    </subcellularLocation>
</comment>
<organism evidence="10 11">
    <name type="scientific">Pseudoalteromonas luteoviolacea</name>
    <dbReference type="NCBI Taxonomy" id="43657"/>
    <lineage>
        <taxon>Bacteria</taxon>
        <taxon>Pseudomonadati</taxon>
        <taxon>Pseudomonadota</taxon>
        <taxon>Gammaproteobacteria</taxon>
        <taxon>Alteromonadales</taxon>
        <taxon>Pseudoalteromonadaceae</taxon>
        <taxon>Pseudoalteromonas</taxon>
    </lineage>
</organism>
<gene>
    <name evidence="10" type="ORF">JF50_25815</name>
</gene>
<evidence type="ECO:0000256" key="8">
    <source>
        <dbReference type="ARBA" id="ARBA00023136"/>
    </source>
</evidence>
<feature type="transmembrane region" description="Helical" evidence="9">
    <location>
        <begin position="160"/>
        <end position="182"/>
    </location>
</feature>
<evidence type="ECO:0000256" key="2">
    <source>
        <dbReference type="ARBA" id="ARBA00007942"/>
    </source>
</evidence>
<name>A0A0C1MEK5_9GAMM</name>
<protein>
    <submittedName>
        <fullName evidence="10">ABC transporter permease</fullName>
    </submittedName>
</protein>
<feature type="transmembrane region" description="Helical" evidence="9">
    <location>
        <begin position="70"/>
        <end position="87"/>
    </location>
</feature>
<evidence type="ECO:0000313" key="11">
    <source>
        <dbReference type="Proteomes" id="UP000031327"/>
    </source>
</evidence>
<dbReference type="PANTHER" id="PTHR32196">
    <property type="entry name" value="ABC TRANSPORTER PERMEASE PROTEIN YPHD-RELATED-RELATED"/>
    <property type="match status" value="1"/>
</dbReference>
<dbReference type="CDD" id="cd06579">
    <property type="entry name" value="TM_PBP1_transp_AraH_like"/>
    <property type="match status" value="1"/>
</dbReference>
<dbReference type="EMBL" id="JWIC01000010">
    <property type="protein sequence ID" value="KID55209.1"/>
    <property type="molecule type" value="Genomic_DNA"/>
</dbReference>
<evidence type="ECO:0000256" key="6">
    <source>
        <dbReference type="ARBA" id="ARBA00022692"/>
    </source>
</evidence>
<keyword evidence="6 9" id="KW-0812">Transmembrane</keyword>
<proteinExistence type="inferred from homology"/>
<dbReference type="Pfam" id="PF02653">
    <property type="entry name" value="BPD_transp_2"/>
    <property type="match status" value="1"/>
</dbReference>
<keyword evidence="8 9" id="KW-0472">Membrane</keyword>
<keyword evidence="5" id="KW-0997">Cell inner membrane</keyword>
<evidence type="ECO:0000256" key="9">
    <source>
        <dbReference type="SAM" id="Phobius"/>
    </source>
</evidence>
<comment type="similarity">
    <text evidence="2">Belongs to the binding-protein-dependent transport system permease family. AraH/RbsC subfamily.</text>
</comment>
<feature type="transmembrane region" description="Helical" evidence="9">
    <location>
        <begin position="93"/>
        <end position="114"/>
    </location>
</feature>
<sequence length="314" mass="33075">MTEVMMLSKLNRHSLVYYACAFSLFVFAITLSDTAFFTITNFLNIFVQTAPIVVMAIGLSFALSVGRIDLSIGAMVALCGLVTAWLLPQYGVIIAVFVAVLLGAAIGVFNGYLCEHLAVHSLIVTLGVLGLLTGIARQFSGLQSLPIVNIQFIELFGHGALLGVPNLILWVGGGALVAHIVLTKLRFGCHLIAVGTDQSAAYHMGLNVSSIRIMAMTLCGVFCAFAGVLYGARMQSARYSIGESDLMVVIAAVAIGGGNLLGGRVNIFGVVLGVWLIGAINNALILSGFSSNEQMMVKGAILIMAVAMTTQVKK</sequence>
<accession>A0A0C1MEK5</accession>
<dbReference type="GO" id="GO:0022857">
    <property type="term" value="F:transmembrane transporter activity"/>
    <property type="evidence" value="ECO:0007669"/>
    <property type="project" value="InterPro"/>
</dbReference>
<evidence type="ECO:0000256" key="1">
    <source>
        <dbReference type="ARBA" id="ARBA00004429"/>
    </source>
</evidence>
<feature type="transmembrane region" description="Helical" evidence="9">
    <location>
        <begin position="268"/>
        <end position="289"/>
    </location>
</feature>
<feature type="transmembrane region" description="Helical" evidence="9">
    <location>
        <begin position="15"/>
        <end position="39"/>
    </location>
</feature>
<evidence type="ECO:0000256" key="7">
    <source>
        <dbReference type="ARBA" id="ARBA00022989"/>
    </source>
</evidence>